<gene>
    <name evidence="3" type="ORF">DM01DRAFT_1338262</name>
</gene>
<dbReference type="OrthoDB" id="2262927at2759"/>
<proteinExistence type="predicted"/>
<dbReference type="InterPro" id="IPR032675">
    <property type="entry name" value="LRR_dom_sf"/>
</dbReference>
<dbReference type="Gene3D" id="1.20.1280.50">
    <property type="match status" value="1"/>
</dbReference>
<dbReference type="PROSITE" id="PS50181">
    <property type="entry name" value="FBOX"/>
    <property type="match status" value="1"/>
</dbReference>
<evidence type="ECO:0000313" key="4">
    <source>
        <dbReference type="Proteomes" id="UP000242146"/>
    </source>
</evidence>
<evidence type="ECO:0000313" key="3">
    <source>
        <dbReference type="EMBL" id="ORX49072.1"/>
    </source>
</evidence>
<feature type="region of interest" description="Disordered" evidence="1">
    <location>
        <begin position="247"/>
        <end position="275"/>
    </location>
</feature>
<dbReference type="SUPFAM" id="SSF81383">
    <property type="entry name" value="F-box domain"/>
    <property type="match status" value="1"/>
</dbReference>
<protein>
    <recommendedName>
        <fullName evidence="2">F-box domain-containing protein</fullName>
    </recommendedName>
</protein>
<feature type="compositionally biased region" description="Low complexity" evidence="1">
    <location>
        <begin position="248"/>
        <end position="261"/>
    </location>
</feature>
<dbReference type="InterPro" id="IPR036047">
    <property type="entry name" value="F-box-like_dom_sf"/>
</dbReference>
<sequence>MEHLPIELVCSIDQYLDRSDRYQCSQVCRQWCQVFRPLLYQDIHMVSSKQYEQFHKLLNRTVPRIRHLSFKNLLLPHTLSVIHHPSTQLESLSIVNSMDSVFGAYAIPLQPNDDLASRMPVTSLFANTGSSLHHHQRPALSSPSAMTRRPGPTILTAMALHRHSLRKLTLSYSITLLDIRLLNLVKSLPPCLTELALHQITAPMTMSHLDLLYDTCPHLNKLSLQGHHFSMSLASLDSTDPPPGVWLSGAASSSSGAAASATAPKKSDRRRPDGPVAVRDKLLSLDLDFGLLDGLDALFQYMATYRPNRHDHLQHLGLAVGISTASGLEHCHFDPLYSDDRRPTYEALANVCGQHLTSLRMKNLLLTGLLSTPRPPRLRDITIDMCFDISPPVMVQWVASVVNTIEHLTLVSSGQVYDPAIVYSQLLRCHRLKHLDLSLAYELDHWLALPELLLAREAHGQEDPDAASDLLTPMDDGSPTWATDAPVNDGLDDPKKHEPQPTWTWLLDSLPSLTSITLRYSSSLLYHGQLWLTRHLRSLRLHMVLLDRSWMSVIASLPHVKELEFQHCVCIHSSISLDLPDHHLDRIHIQSQVMGRYTRFNQGADDALSHILLHQPPAASRSFALDLTVDVPKTFEITCRSLRLLQAGSKRWFCH</sequence>
<dbReference type="Proteomes" id="UP000242146">
    <property type="component" value="Unassembled WGS sequence"/>
</dbReference>
<evidence type="ECO:0000256" key="1">
    <source>
        <dbReference type="SAM" id="MobiDB-lite"/>
    </source>
</evidence>
<dbReference type="Pfam" id="PF12937">
    <property type="entry name" value="F-box-like"/>
    <property type="match status" value="1"/>
</dbReference>
<organism evidence="3 4">
    <name type="scientific">Hesseltinella vesiculosa</name>
    <dbReference type="NCBI Taxonomy" id="101127"/>
    <lineage>
        <taxon>Eukaryota</taxon>
        <taxon>Fungi</taxon>
        <taxon>Fungi incertae sedis</taxon>
        <taxon>Mucoromycota</taxon>
        <taxon>Mucoromycotina</taxon>
        <taxon>Mucoromycetes</taxon>
        <taxon>Mucorales</taxon>
        <taxon>Cunninghamellaceae</taxon>
        <taxon>Hesseltinella</taxon>
    </lineage>
</organism>
<name>A0A1X2GAC5_9FUNG</name>
<keyword evidence="4" id="KW-1185">Reference proteome</keyword>
<reference evidence="3 4" key="1">
    <citation type="submission" date="2016-07" db="EMBL/GenBank/DDBJ databases">
        <title>Pervasive Adenine N6-methylation of Active Genes in Fungi.</title>
        <authorList>
            <consortium name="DOE Joint Genome Institute"/>
            <person name="Mondo S.J."/>
            <person name="Dannebaum R.O."/>
            <person name="Kuo R.C."/>
            <person name="Labutti K."/>
            <person name="Haridas S."/>
            <person name="Kuo A."/>
            <person name="Salamov A."/>
            <person name="Ahrendt S.R."/>
            <person name="Lipzen A."/>
            <person name="Sullivan W."/>
            <person name="Andreopoulos W.B."/>
            <person name="Clum A."/>
            <person name="Lindquist E."/>
            <person name="Daum C."/>
            <person name="Ramamoorthy G.K."/>
            <person name="Gryganskyi A."/>
            <person name="Culley D."/>
            <person name="Magnuson J.K."/>
            <person name="James T.Y."/>
            <person name="O'Malley M.A."/>
            <person name="Stajich J.E."/>
            <person name="Spatafora J.W."/>
            <person name="Visel A."/>
            <person name="Grigoriev I.V."/>
        </authorList>
    </citation>
    <scope>NUCLEOTIDE SEQUENCE [LARGE SCALE GENOMIC DNA]</scope>
    <source>
        <strain evidence="3 4">NRRL 3301</strain>
    </source>
</reference>
<dbReference type="InterPro" id="IPR001810">
    <property type="entry name" value="F-box_dom"/>
</dbReference>
<comment type="caution">
    <text evidence="3">The sequence shown here is derived from an EMBL/GenBank/DDBJ whole genome shotgun (WGS) entry which is preliminary data.</text>
</comment>
<accession>A0A1X2GAC5</accession>
<dbReference type="Gene3D" id="3.80.10.10">
    <property type="entry name" value="Ribonuclease Inhibitor"/>
    <property type="match status" value="1"/>
</dbReference>
<dbReference type="AlphaFoldDB" id="A0A1X2GAC5"/>
<evidence type="ECO:0000259" key="2">
    <source>
        <dbReference type="PROSITE" id="PS50181"/>
    </source>
</evidence>
<dbReference type="EMBL" id="MCGT01000027">
    <property type="protein sequence ID" value="ORX49072.1"/>
    <property type="molecule type" value="Genomic_DNA"/>
</dbReference>
<feature type="domain" description="F-box" evidence="2">
    <location>
        <begin position="1"/>
        <end position="43"/>
    </location>
</feature>
<dbReference type="SUPFAM" id="SSF52047">
    <property type="entry name" value="RNI-like"/>
    <property type="match status" value="1"/>
</dbReference>